<dbReference type="Gene3D" id="3.90.1640.10">
    <property type="entry name" value="inorganic pyrophosphatase (n-terminal core)"/>
    <property type="match status" value="1"/>
</dbReference>
<feature type="domain" description="DDH" evidence="5">
    <location>
        <begin position="24"/>
        <end position="182"/>
    </location>
</feature>
<dbReference type="GO" id="GO:0005737">
    <property type="term" value="C:cytoplasm"/>
    <property type="evidence" value="ECO:0007669"/>
    <property type="project" value="TreeGrafter"/>
</dbReference>
<dbReference type="SUPFAM" id="SSF64182">
    <property type="entry name" value="DHH phosphoesterases"/>
    <property type="match status" value="1"/>
</dbReference>
<dbReference type="PANTHER" id="PTHR12112:SF39">
    <property type="entry name" value="EG:152A3.5 PROTEIN (FBGN0003116_PN PROTEIN)"/>
    <property type="match status" value="1"/>
</dbReference>
<protein>
    <recommendedName>
        <fullName evidence="8">DHHA2 domain-containing protein</fullName>
    </recommendedName>
</protein>
<evidence type="ECO:0000256" key="4">
    <source>
        <dbReference type="ARBA" id="ARBA00023211"/>
    </source>
</evidence>
<reference evidence="7" key="1">
    <citation type="submission" date="2014-11" db="EMBL/GenBank/DDBJ databases">
        <authorList>
            <person name="Otto D Thomas"/>
            <person name="Naeem Raeece"/>
        </authorList>
    </citation>
    <scope>NUCLEOTIDE SEQUENCE</scope>
</reference>
<evidence type="ECO:0000256" key="2">
    <source>
        <dbReference type="ARBA" id="ARBA00022723"/>
    </source>
</evidence>
<dbReference type="EMBL" id="CDMZ01004770">
    <property type="protein sequence ID" value="CEM50843.1"/>
    <property type="molecule type" value="Genomic_DNA"/>
</dbReference>
<keyword evidence="4" id="KW-0464">Manganese</keyword>
<accession>A0A0G4I1T4</accession>
<dbReference type="PANTHER" id="PTHR12112">
    <property type="entry name" value="BNIP - RELATED"/>
    <property type="match status" value="1"/>
</dbReference>
<dbReference type="Gene3D" id="3.10.310.20">
    <property type="entry name" value="DHHA2 domain"/>
    <property type="match status" value="1"/>
</dbReference>
<organism evidence="7">
    <name type="scientific">Chromera velia CCMP2878</name>
    <dbReference type="NCBI Taxonomy" id="1169474"/>
    <lineage>
        <taxon>Eukaryota</taxon>
        <taxon>Sar</taxon>
        <taxon>Alveolata</taxon>
        <taxon>Colpodellida</taxon>
        <taxon>Chromeraceae</taxon>
        <taxon>Chromera</taxon>
    </lineage>
</organism>
<evidence type="ECO:0000259" key="5">
    <source>
        <dbReference type="Pfam" id="PF01368"/>
    </source>
</evidence>
<evidence type="ECO:0000256" key="3">
    <source>
        <dbReference type="ARBA" id="ARBA00022801"/>
    </source>
</evidence>
<feature type="domain" description="DHHA2" evidence="6">
    <location>
        <begin position="270"/>
        <end position="418"/>
    </location>
</feature>
<dbReference type="PhylomeDB" id="A0A0G4I1T4"/>
<dbReference type="InterPro" id="IPR004097">
    <property type="entry name" value="DHHA2"/>
</dbReference>
<dbReference type="VEuPathDB" id="CryptoDB:Cvel_10208"/>
<evidence type="ECO:0000256" key="1">
    <source>
        <dbReference type="ARBA" id="ARBA00001936"/>
    </source>
</evidence>
<evidence type="ECO:0000259" key="6">
    <source>
        <dbReference type="Pfam" id="PF02833"/>
    </source>
</evidence>
<comment type="cofactor">
    <cofactor evidence="1">
        <name>Mn(2+)</name>
        <dbReference type="ChEBI" id="CHEBI:29035"/>
    </cofactor>
</comment>
<evidence type="ECO:0008006" key="8">
    <source>
        <dbReference type="Google" id="ProtNLM"/>
    </source>
</evidence>
<dbReference type="AlphaFoldDB" id="A0A0G4I1T4"/>
<dbReference type="InterPro" id="IPR038222">
    <property type="entry name" value="DHHA2_dom_sf"/>
</dbReference>
<proteinExistence type="predicted"/>
<dbReference type="GO" id="GO:0004309">
    <property type="term" value="F:exopolyphosphatase activity"/>
    <property type="evidence" value="ECO:0007669"/>
    <property type="project" value="TreeGrafter"/>
</dbReference>
<sequence length="422" mass="46194">MATKEFLRDVRKKLNSDHGRKANLVLGNTSGDLDSICSAIAYAQLLHQIEVMKKKEGTLHVPILNFPRKELCLRLQSQFWLSQKDLIGGEEGTEGTVETLLTFIDDPEVQKYLDDPAVSISLTDHNELDASQESLAPRVTRVIDHHVEGPRSVLRRDGEEKPMFSVMGGTSVGSCCTLVTEEWIRFLSESSEGEGLPRAVAFLLGGPVLTDTINFAENLRGQRWSERDEKAIDQISKVLGWESSERLRQFDLLSNVKFDRAANLAVGPLNLLRMDAKTFDYRPTGGKPEDTAVRTAYASLCLDLGETIRHFGASAFSSALADFAKEKGGAALVVVLGCVPDEESGGMRRQLVLWSGGFFGLDQLRGIASVLDSKGAELENLELDGVAGEGTEATAPLLLFRQKNSKASRKMLEPWVSAAVSA</sequence>
<keyword evidence="3" id="KW-0378">Hydrolase</keyword>
<dbReference type="Pfam" id="PF01368">
    <property type="entry name" value="DHH"/>
    <property type="match status" value="1"/>
</dbReference>
<dbReference type="InterPro" id="IPR038763">
    <property type="entry name" value="DHH_sf"/>
</dbReference>
<dbReference type="InterPro" id="IPR001667">
    <property type="entry name" value="DDH_dom"/>
</dbReference>
<name>A0A0G4I1T4_9ALVE</name>
<evidence type="ECO:0000313" key="7">
    <source>
        <dbReference type="EMBL" id="CEM50843.1"/>
    </source>
</evidence>
<gene>
    <name evidence="7" type="ORF">Cvel_10208</name>
</gene>
<dbReference type="Pfam" id="PF02833">
    <property type="entry name" value="DHHA2"/>
    <property type="match status" value="1"/>
</dbReference>
<keyword evidence="2" id="KW-0479">Metal-binding</keyword>